<gene>
    <name evidence="2" type="ORF">KABA2_14S00154</name>
</gene>
<feature type="signal peptide" evidence="1">
    <location>
        <begin position="1"/>
        <end position="25"/>
    </location>
</feature>
<dbReference type="GeneID" id="64860375"/>
<dbReference type="RefSeq" id="XP_041409104.1">
    <property type="nucleotide sequence ID" value="XM_041553170.1"/>
</dbReference>
<evidence type="ECO:0000313" key="2">
    <source>
        <dbReference type="EMBL" id="CAB4257260.1"/>
    </source>
</evidence>
<dbReference type="OrthoDB" id="4069830at2759"/>
<dbReference type="Proteomes" id="UP000644660">
    <property type="component" value="Unassembled WGS sequence"/>
</dbReference>
<evidence type="ECO:0000256" key="1">
    <source>
        <dbReference type="SAM" id="SignalP"/>
    </source>
</evidence>
<protein>
    <submittedName>
        <fullName evidence="2">Some similarities with Saccharomyces cerevisiae YBR012C Dubious open reading frame, unlikely to encode a functional protein</fullName>
    </submittedName>
</protein>
<evidence type="ECO:0000313" key="3">
    <source>
        <dbReference type="Proteomes" id="UP000644660"/>
    </source>
</evidence>
<dbReference type="AlphaFoldDB" id="A0A8H2VKY2"/>
<accession>A0A8H2VKY2</accession>
<keyword evidence="3" id="KW-1185">Reference proteome</keyword>
<reference evidence="2 3" key="1">
    <citation type="submission" date="2020-05" db="EMBL/GenBank/DDBJ databases">
        <authorList>
            <person name="Casaregola S."/>
            <person name="Devillers H."/>
            <person name="Grondin C."/>
        </authorList>
    </citation>
    <scope>NUCLEOTIDE SEQUENCE [LARGE SCALE GENOMIC DNA]</scope>
    <source>
        <strain evidence="2 3">CLIB 1767</strain>
    </source>
</reference>
<name>A0A8H2VKY2_9SACH</name>
<keyword evidence="1" id="KW-0732">Signal</keyword>
<feature type="chain" id="PRO_5034738802" evidence="1">
    <location>
        <begin position="26"/>
        <end position="237"/>
    </location>
</feature>
<dbReference type="EMBL" id="CAEFZW010000014">
    <property type="protein sequence ID" value="CAB4257260.1"/>
    <property type="molecule type" value="Genomic_DNA"/>
</dbReference>
<comment type="caution">
    <text evidence="2">The sequence shown here is derived from an EMBL/GenBank/DDBJ whole genome shotgun (WGS) entry which is preliminary data.</text>
</comment>
<proteinExistence type="predicted"/>
<organism evidence="2 3">
    <name type="scientific">Maudiozyma barnettii</name>
    <dbReference type="NCBI Taxonomy" id="61262"/>
    <lineage>
        <taxon>Eukaryota</taxon>
        <taxon>Fungi</taxon>
        <taxon>Dikarya</taxon>
        <taxon>Ascomycota</taxon>
        <taxon>Saccharomycotina</taxon>
        <taxon>Saccharomycetes</taxon>
        <taxon>Saccharomycetales</taxon>
        <taxon>Saccharomycetaceae</taxon>
        <taxon>Maudiozyma</taxon>
    </lineage>
</organism>
<sequence length="237" mass="27846">MALKGTHIVMKRCFVLVTLLGICFSWQYDDDIMVKINSVNVTKDNQLDREDNMLYLSSATDIPEMLNKTGRQYTSVSTETDINLKLMQFFFNCGELLVSVYNYFKGNEIHADNRKVVRQSSFHQISRNGTEWQYFWSSSSLCEYYNSATLDENAETILNYCINDDRYNITLAMCVIVKLAKNCSFQIRMQRTASKPYENMWNMPCGKYQQHINYVDGLCYHDYEKIRNNDVNFLRNL</sequence>